<name>A0AAX0S937_9BACI</name>
<gene>
    <name evidence="3" type="ORF">CN689_02755</name>
    <name evidence="2" type="ORF">DTO10_22030</name>
</gene>
<keyword evidence="1" id="KW-1133">Transmembrane helix</keyword>
<dbReference type="InterPro" id="IPR031306">
    <property type="entry name" value="CcdC"/>
</dbReference>
<evidence type="ECO:0000313" key="5">
    <source>
        <dbReference type="Proteomes" id="UP000260457"/>
    </source>
</evidence>
<reference evidence="3 4" key="1">
    <citation type="submission" date="2017-09" db="EMBL/GenBank/DDBJ databases">
        <title>Large-scale bioinformatics analysis of Bacillus genomes uncovers conserved roles of natural products in bacterial physiology.</title>
        <authorList>
            <consortium name="Agbiome Team Llc"/>
            <person name="Bleich R.M."/>
            <person name="Kirk G.J."/>
            <person name="Santa Maria K.C."/>
            <person name="Allen S.E."/>
            <person name="Farag S."/>
            <person name="Shank E.A."/>
            <person name="Bowers A."/>
        </authorList>
    </citation>
    <scope>NUCLEOTIDE SEQUENCE [LARGE SCALE GENOMIC DNA]</scope>
    <source>
        <strain evidence="3 4">AFS003229</strain>
    </source>
</reference>
<feature type="transmembrane region" description="Helical" evidence="1">
    <location>
        <begin position="6"/>
        <end position="25"/>
    </location>
</feature>
<protein>
    <submittedName>
        <fullName evidence="2">Cytochrome c biogenesis protein CcdC</fullName>
    </submittedName>
</protein>
<keyword evidence="1" id="KW-0472">Membrane</keyword>
<evidence type="ECO:0000313" key="2">
    <source>
        <dbReference type="EMBL" id="AXN40788.1"/>
    </source>
</evidence>
<dbReference type="PANTHER" id="PTHR39164">
    <property type="entry name" value="PROTEIN CCDC"/>
    <property type="match status" value="1"/>
</dbReference>
<feature type="transmembrane region" description="Helical" evidence="1">
    <location>
        <begin position="37"/>
        <end position="55"/>
    </location>
</feature>
<dbReference type="Proteomes" id="UP000260457">
    <property type="component" value="Chromosome"/>
</dbReference>
<dbReference type="Proteomes" id="UP000220106">
    <property type="component" value="Unassembled WGS sequence"/>
</dbReference>
<sequence>MIKMMIYISTGIAIVMAMGVFMFRMKETKKPVNEKKIILPPLFMSTGALMFLFPMFRVTRYEFLEALVAGMVFSILLIKTSKFEVRNEQIYILRSKAFIFILVGLMVIRLVAKLILGSTIEVGVLSGMFFLLAFAMIVPWRIAMLYQYKKVKAAYLSESNMV</sequence>
<dbReference type="InterPro" id="IPR058247">
    <property type="entry name" value="DUF1453"/>
</dbReference>
<dbReference type="AlphaFoldDB" id="A0AAX0S937"/>
<dbReference type="EMBL" id="CP030926">
    <property type="protein sequence ID" value="AXN40788.1"/>
    <property type="molecule type" value="Genomic_DNA"/>
</dbReference>
<keyword evidence="5" id="KW-1185">Reference proteome</keyword>
<feature type="transmembrane region" description="Helical" evidence="1">
    <location>
        <begin position="122"/>
        <end position="142"/>
    </location>
</feature>
<proteinExistence type="predicted"/>
<dbReference type="KEGG" id="pbut:DTO10_22030"/>
<keyword evidence="1" id="KW-0812">Transmembrane</keyword>
<organism evidence="3 4">
    <name type="scientific">Peribacillus butanolivorans</name>
    <dbReference type="NCBI Taxonomy" id="421767"/>
    <lineage>
        <taxon>Bacteria</taxon>
        <taxon>Bacillati</taxon>
        <taxon>Bacillota</taxon>
        <taxon>Bacilli</taxon>
        <taxon>Bacillales</taxon>
        <taxon>Bacillaceae</taxon>
        <taxon>Peribacillus</taxon>
    </lineage>
</organism>
<evidence type="ECO:0000256" key="1">
    <source>
        <dbReference type="SAM" id="Phobius"/>
    </source>
</evidence>
<accession>A0AAX0S937</accession>
<evidence type="ECO:0000313" key="4">
    <source>
        <dbReference type="Proteomes" id="UP000220106"/>
    </source>
</evidence>
<feature type="transmembrane region" description="Helical" evidence="1">
    <location>
        <begin position="98"/>
        <end position="116"/>
    </location>
</feature>
<dbReference type="Pfam" id="PF07301">
    <property type="entry name" value="DUF1453"/>
    <property type="match status" value="1"/>
</dbReference>
<dbReference type="PANTHER" id="PTHR39164:SF1">
    <property type="entry name" value="PROTEIN CCDC"/>
    <property type="match status" value="1"/>
</dbReference>
<feature type="transmembrane region" description="Helical" evidence="1">
    <location>
        <begin position="61"/>
        <end position="78"/>
    </location>
</feature>
<reference evidence="2 5" key="2">
    <citation type="submission" date="2018-07" db="EMBL/GenBank/DDBJ databases">
        <title>The molecular basis for the intramolecular migration of carboxyl group in the catabolism of para-hydroxybenzoate via gentisate.</title>
        <authorList>
            <person name="Zhao H."/>
            <person name="Xu Y."/>
            <person name="Lin S."/>
            <person name="Spain J.C."/>
            <person name="Zhou N.-Y."/>
        </authorList>
    </citation>
    <scope>NUCLEOTIDE SEQUENCE [LARGE SCALE GENOMIC DNA]</scope>
    <source>
        <strain evidence="2 5">PHB-7a</strain>
    </source>
</reference>
<evidence type="ECO:0000313" key="3">
    <source>
        <dbReference type="EMBL" id="PEJ37169.1"/>
    </source>
</evidence>
<dbReference type="PIRSF" id="PIRSF021441">
    <property type="entry name" value="DUF1453"/>
    <property type="match status" value="1"/>
</dbReference>
<dbReference type="EMBL" id="NUEQ01000005">
    <property type="protein sequence ID" value="PEJ37169.1"/>
    <property type="molecule type" value="Genomic_DNA"/>
</dbReference>